<dbReference type="GO" id="GO:0003677">
    <property type="term" value="F:DNA binding"/>
    <property type="evidence" value="ECO:0007669"/>
    <property type="project" value="UniProtKB-UniRule"/>
</dbReference>
<comment type="caution">
    <text evidence="4">The sequence shown here is derived from an EMBL/GenBank/DDBJ whole genome shotgun (WGS) entry which is preliminary data.</text>
</comment>
<evidence type="ECO:0000313" key="5">
    <source>
        <dbReference type="Proteomes" id="UP000531659"/>
    </source>
</evidence>
<feature type="domain" description="HTH tetR-type" evidence="3">
    <location>
        <begin position="16"/>
        <end position="76"/>
    </location>
</feature>
<dbReference type="InterPro" id="IPR009057">
    <property type="entry name" value="Homeodomain-like_sf"/>
</dbReference>
<dbReference type="Pfam" id="PF22568">
    <property type="entry name" value="Tet_C_40"/>
    <property type="match status" value="1"/>
</dbReference>
<dbReference type="Pfam" id="PF00440">
    <property type="entry name" value="TetR_N"/>
    <property type="match status" value="1"/>
</dbReference>
<gene>
    <name evidence="4" type="ORF">HLQ16_20220</name>
</gene>
<evidence type="ECO:0000256" key="2">
    <source>
        <dbReference type="PROSITE-ProRule" id="PRU00335"/>
    </source>
</evidence>
<dbReference type="RefSeq" id="WP_171298816.1">
    <property type="nucleotide sequence ID" value="NZ_CP087099.1"/>
</dbReference>
<dbReference type="InterPro" id="IPR001647">
    <property type="entry name" value="HTH_TetR"/>
</dbReference>
<reference evidence="4 5" key="1">
    <citation type="submission" date="2020-05" db="EMBL/GenBank/DDBJ databases">
        <title>Complete genome of Clostridium estertheticum subspecies estertheticum, isolated from Vacuum packed lamb meat from New Zealand imported to Switzerland.</title>
        <authorList>
            <person name="Wambui J."/>
            <person name="Stevens M.J.A."/>
            <person name="Stephan R."/>
        </authorList>
    </citation>
    <scope>NUCLEOTIDE SEQUENCE [LARGE SCALE GENOMIC DNA]</scope>
    <source>
        <strain evidence="4 5">CEST001</strain>
    </source>
</reference>
<dbReference type="SUPFAM" id="SSF46689">
    <property type="entry name" value="Homeodomain-like"/>
    <property type="match status" value="1"/>
</dbReference>
<proteinExistence type="predicted"/>
<evidence type="ECO:0000259" key="3">
    <source>
        <dbReference type="PROSITE" id="PS50977"/>
    </source>
</evidence>
<dbReference type="PROSITE" id="PS50977">
    <property type="entry name" value="HTH_TETR_2"/>
    <property type="match status" value="1"/>
</dbReference>
<dbReference type="PANTHER" id="PTHR43479">
    <property type="entry name" value="ACREF/ENVCD OPERON REPRESSOR-RELATED"/>
    <property type="match status" value="1"/>
</dbReference>
<accession>A0A7Y3WUP9</accession>
<evidence type="ECO:0000313" key="4">
    <source>
        <dbReference type="EMBL" id="NNU78240.1"/>
    </source>
</evidence>
<dbReference type="InterPro" id="IPR055155">
    <property type="entry name" value="SMU_134-like_C"/>
</dbReference>
<organism evidence="4 5">
    <name type="scientific">Clostridium estertheticum</name>
    <dbReference type="NCBI Taxonomy" id="238834"/>
    <lineage>
        <taxon>Bacteria</taxon>
        <taxon>Bacillati</taxon>
        <taxon>Bacillota</taxon>
        <taxon>Clostridia</taxon>
        <taxon>Eubacteriales</taxon>
        <taxon>Clostridiaceae</taxon>
        <taxon>Clostridium</taxon>
    </lineage>
</organism>
<dbReference type="Proteomes" id="UP000531659">
    <property type="component" value="Unassembled WGS sequence"/>
</dbReference>
<sequence length="204" mass="23874">MEQDKAVRNPKQTRGIKTKEKILEAALQLFCKKGYYKTTTNEIARCANVSIGSLYSYYKDKDTIFLEILDGYNKTFIKAYDELKRNMDIEKMDPKAWLQRFIINMIDVHETSKELNKEINILCYTMTEVATVMEKQHEEVRQLTLDYFYLYKDDIKVKDIEAAAIVSFNLISSVVDQIVFGKNEIDKERILQAGVDAVYKFLME</sequence>
<dbReference type="PANTHER" id="PTHR43479:SF11">
    <property type="entry name" value="ACREF_ENVCD OPERON REPRESSOR-RELATED"/>
    <property type="match status" value="1"/>
</dbReference>
<dbReference type="AlphaFoldDB" id="A0A7Y3WUP9"/>
<dbReference type="EMBL" id="JABEYB010000020">
    <property type="protein sequence ID" value="NNU78240.1"/>
    <property type="molecule type" value="Genomic_DNA"/>
</dbReference>
<keyword evidence="1 2" id="KW-0238">DNA-binding</keyword>
<dbReference type="Gene3D" id="1.10.10.60">
    <property type="entry name" value="Homeodomain-like"/>
    <property type="match status" value="1"/>
</dbReference>
<evidence type="ECO:0000256" key="1">
    <source>
        <dbReference type="ARBA" id="ARBA00023125"/>
    </source>
</evidence>
<dbReference type="PRINTS" id="PR00455">
    <property type="entry name" value="HTHTETR"/>
</dbReference>
<dbReference type="Gene3D" id="1.10.357.10">
    <property type="entry name" value="Tetracycline Repressor, domain 2"/>
    <property type="match status" value="1"/>
</dbReference>
<protein>
    <submittedName>
        <fullName evidence="4">TetR/AcrR family transcriptional regulator</fullName>
    </submittedName>
</protein>
<feature type="DNA-binding region" description="H-T-H motif" evidence="2">
    <location>
        <begin position="39"/>
        <end position="58"/>
    </location>
</feature>
<name>A0A7Y3WUP9_9CLOT</name>
<dbReference type="InterPro" id="IPR050624">
    <property type="entry name" value="HTH-type_Tx_Regulator"/>
</dbReference>